<dbReference type="InterPro" id="IPR013762">
    <property type="entry name" value="Integrase-like_cat_sf"/>
</dbReference>
<dbReference type="Proteomes" id="UP000192727">
    <property type="component" value="Chromosome"/>
</dbReference>
<dbReference type="SUPFAM" id="SSF56349">
    <property type="entry name" value="DNA breaking-rejoining enzymes"/>
    <property type="match status" value="1"/>
</dbReference>
<dbReference type="GO" id="GO:0003677">
    <property type="term" value="F:DNA binding"/>
    <property type="evidence" value="ECO:0007669"/>
    <property type="project" value="InterPro"/>
</dbReference>
<evidence type="ECO:0000313" key="3">
    <source>
        <dbReference type="EMBL" id="ARF67786.1"/>
    </source>
</evidence>
<accession>A0A1V0URS8</accession>
<dbReference type="Pfam" id="PF00589">
    <property type="entry name" value="Phage_integrase"/>
    <property type="match status" value="1"/>
</dbReference>
<sequence>MYLHPQRSDRLTESGIHQWLEKIKSRATKDEWELIQDVTFHDLRHDFAHRAREAGWDLKEIAFYVGHVTNKGTSAIQTTVRYTQPSMEQFNRKLKEVRDDPILMRMVCLYAGLECIGDHW</sequence>
<protein>
    <recommendedName>
        <fullName evidence="2">Tyr recombinase domain-containing protein</fullName>
    </recommendedName>
</protein>
<dbReference type="CDD" id="cd00397">
    <property type="entry name" value="DNA_BRE_C"/>
    <property type="match status" value="1"/>
</dbReference>
<dbReference type="Gene3D" id="1.10.443.10">
    <property type="entry name" value="Intergrase catalytic core"/>
    <property type="match status" value="1"/>
</dbReference>
<dbReference type="GO" id="GO:0006310">
    <property type="term" value="P:DNA recombination"/>
    <property type="evidence" value="ECO:0007669"/>
    <property type="project" value="UniProtKB-KW"/>
</dbReference>
<dbReference type="InterPro" id="IPR011010">
    <property type="entry name" value="DNA_brk_join_enz"/>
</dbReference>
<dbReference type="RefSeq" id="WP_083039542.1">
    <property type="nucleotide sequence ID" value="NZ_CP020557.1"/>
</dbReference>
<dbReference type="InterPro" id="IPR002104">
    <property type="entry name" value="Integrase_catalytic"/>
</dbReference>
<evidence type="ECO:0000313" key="4">
    <source>
        <dbReference type="Proteomes" id="UP000192727"/>
    </source>
</evidence>
<dbReference type="EMBL" id="CP020557">
    <property type="protein sequence ID" value="ARF67786.1"/>
    <property type="molecule type" value="Genomic_DNA"/>
</dbReference>
<gene>
    <name evidence="3" type="ORF">B7C51_08015</name>
</gene>
<proteinExistence type="predicted"/>
<evidence type="ECO:0000256" key="1">
    <source>
        <dbReference type="ARBA" id="ARBA00023172"/>
    </source>
</evidence>
<name>A0A1V0URS8_9BACL</name>
<dbReference type="GO" id="GO:0015074">
    <property type="term" value="P:DNA integration"/>
    <property type="evidence" value="ECO:0007669"/>
    <property type="project" value="InterPro"/>
</dbReference>
<dbReference type="AlphaFoldDB" id="A0A1V0URS8"/>
<evidence type="ECO:0000259" key="2">
    <source>
        <dbReference type="PROSITE" id="PS51898"/>
    </source>
</evidence>
<dbReference type="PROSITE" id="PS51898">
    <property type="entry name" value="TYR_RECOMBINASE"/>
    <property type="match status" value="1"/>
</dbReference>
<feature type="domain" description="Tyr recombinase" evidence="2">
    <location>
        <begin position="1"/>
        <end position="95"/>
    </location>
</feature>
<reference evidence="3 4" key="1">
    <citation type="submission" date="2017-03" db="EMBL/GenBank/DDBJ databases">
        <title>Paenibacillus larvae genome sequencing.</title>
        <authorList>
            <person name="Dingman D.W."/>
        </authorList>
    </citation>
    <scope>NUCLEOTIDE SEQUENCE [LARGE SCALE GENOMIC DNA]</scope>
    <source>
        <strain evidence="3 4">SAG 10367</strain>
    </source>
</reference>
<organism evidence="3 4">
    <name type="scientific">Paenibacillus larvae subsp. pulvifaciens</name>
    <dbReference type="NCBI Taxonomy" id="1477"/>
    <lineage>
        <taxon>Bacteria</taxon>
        <taxon>Bacillati</taxon>
        <taxon>Bacillota</taxon>
        <taxon>Bacilli</taxon>
        <taxon>Bacillales</taxon>
        <taxon>Paenibacillaceae</taxon>
        <taxon>Paenibacillus</taxon>
    </lineage>
</organism>
<keyword evidence="1" id="KW-0233">DNA recombination</keyword>